<keyword evidence="3" id="KW-1185">Reference proteome</keyword>
<name>A0A4P6JHR3_KTERU</name>
<organism evidence="2 3">
    <name type="scientific">Ktedonosporobacter rubrisoli</name>
    <dbReference type="NCBI Taxonomy" id="2509675"/>
    <lineage>
        <taxon>Bacteria</taxon>
        <taxon>Bacillati</taxon>
        <taxon>Chloroflexota</taxon>
        <taxon>Ktedonobacteria</taxon>
        <taxon>Ktedonobacterales</taxon>
        <taxon>Ktedonosporobacteraceae</taxon>
        <taxon>Ktedonosporobacter</taxon>
    </lineage>
</organism>
<dbReference type="AlphaFoldDB" id="A0A4P6JHR3"/>
<dbReference type="Proteomes" id="UP000290365">
    <property type="component" value="Chromosome"/>
</dbReference>
<dbReference type="InterPro" id="IPR032710">
    <property type="entry name" value="NTF2-like_dom_sf"/>
</dbReference>
<sequence length="136" mass="15594">MGANSQDKLQIEAIVEHYLHGFASADATELQAIWDQNHDKIVYIAQELAQPVQGWQAVERYYQQVTQMIGPVKKMEARNVIIDVFGDTASVFLLAHFEGEYEGQQFITDARVTFQLQRKSGTWKVTHYHESRPPSQ</sequence>
<protein>
    <submittedName>
        <fullName evidence="2">DUF4440 domain-containing protein</fullName>
    </submittedName>
</protein>
<proteinExistence type="predicted"/>
<dbReference type="OrthoDB" id="1495314at2"/>
<evidence type="ECO:0000313" key="2">
    <source>
        <dbReference type="EMBL" id="QBD74564.1"/>
    </source>
</evidence>
<dbReference type="Pfam" id="PF13474">
    <property type="entry name" value="SnoaL_3"/>
    <property type="match status" value="1"/>
</dbReference>
<dbReference type="InterPro" id="IPR037401">
    <property type="entry name" value="SnoaL-like"/>
</dbReference>
<dbReference type="EMBL" id="CP035758">
    <property type="protein sequence ID" value="QBD74564.1"/>
    <property type="molecule type" value="Genomic_DNA"/>
</dbReference>
<evidence type="ECO:0000259" key="1">
    <source>
        <dbReference type="Pfam" id="PF13474"/>
    </source>
</evidence>
<dbReference type="SUPFAM" id="SSF54427">
    <property type="entry name" value="NTF2-like"/>
    <property type="match status" value="1"/>
</dbReference>
<feature type="domain" description="SnoaL-like" evidence="1">
    <location>
        <begin position="11"/>
        <end position="133"/>
    </location>
</feature>
<dbReference type="KEGG" id="kbs:EPA93_00570"/>
<dbReference type="Gene3D" id="3.10.450.50">
    <property type="match status" value="1"/>
</dbReference>
<reference evidence="2 3" key="1">
    <citation type="submission" date="2019-01" db="EMBL/GenBank/DDBJ databases">
        <title>Ktedonosporobacter rubrisoli SCAWS-G2.</title>
        <authorList>
            <person name="Huang Y."/>
            <person name="Yan B."/>
        </authorList>
    </citation>
    <scope>NUCLEOTIDE SEQUENCE [LARGE SCALE GENOMIC DNA]</scope>
    <source>
        <strain evidence="2 3">SCAWS-G2</strain>
    </source>
</reference>
<evidence type="ECO:0000313" key="3">
    <source>
        <dbReference type="Proteomes" id="UP000290365"/>
    </source>
</evidence>
<gene>
    <name evidence="2" type="ORF">EPA93_00570</name>
</gene>
<dbReference type="RefSeq" id="WP_129885163.1">
    <property type="nucleotide sequence ID" value="NZ_CP035758.1"/>
</dbReference>
<accession>A0A4P6JHR3</accession>